<comment type="caution">
    <text evidence="2">The sequence shown here is derived from an EMBL/GenBank/DDBJ whole genome shotgun (WGS) entry which is preliminary data.</text>
</comment>
<dbReference type="Pfam" id="PF19700">
    <property type="entry name" value="DUF6198"/>
    <property type="match status" value="1"/>
</dbReference>
<keyword evidence="1" id="KW-1133">Transmembrane helix</keyword>
<feature type="transmembrane region" description="Helical" evidence="1">
    <location>
        <begin position="107"/>
        <end position="125"/>
    </location>
</feature>
<reference evidence="3" key="2">
    <citation type="submission" date="2020-08" db="EMBL/GenBank/DDBJ databases">
        <title>The Agave Microbiome: Exploring the role of microbial communities in plant adaptations to desert environments.</title>
        <authorList>
            <person name="Partida-Martinez L.P."/>
        </authorList>
    </citation>
    <scope>NUCLEOTIDE SEQUENCE [LARGE SCALE GENOMIC DNA]</scope>
    <source>
        <strain evidence="3">AT2.8</strain>
    </source>
</reference>
<protein>
    <recommendedName>
        <fullName evidence="4">YitT family protein</fullName>
    </recommendedName>
</protein>
<organism evidence="2 3">
    <name type="scientific">Neobacillus niacini</name>
    <dbReference type="NCBI Taxonomy" id="86668"/>
    <lineage>
        <taxon>Bacteria</taxon>
        <taxon>Bacillati</taxon>
        <taxon>Bacillota</taxon>
        <taxon>Bacilli</taxon>
        <taxon>Bacillales</taxon>
        <taxon>Bacillaceae</taxon>
        <taxon>Neobacillus</taxon>
    </lineage>
</organism>
<proteinExistence type="predicted"/>
<name>A0A852TMY9_9BACI</name>
<dbReference type="PANTHER" id="PTHR40078">
    <property type="entry name" value="INTEGRAL MEMBRANE PROTEIN-RELATED"/>
    <property type="match status" value="1"/>
</dbReference>
<dbReference type="EMBL" id="JACCBX010000025">
    <property type="protein sequence ID" value="NYE09605.1"/>
    <property type="molecule type" value="Genomic_DNA"/>
</dbReference>
<dbReference type="Proteomes" id="UP000548423">
    <property type="component" value="Unassembled WGS sequence"/>
</dbReference>
<feature type="transmembrane region" description="Helical" evidence="1">
    <location>
        <begin position="7"/>
        <end position="27"/>
    </location>
</feature>
<feature type="transmembrane region" description="Helical" evidence="1">
    <location>
        <begin position="47"/>
        <end position="67"/>
    </location>
</feature>
<gene>
    <name evidence="2" type="ORF">F4694_006508</name>
</gene>
<sequence length="209" mass="23177">MALFYRFLFFFAGLSIMTFGVCLTIKAELGAGAWDALNVALTEWIGLTIGSWIIIEGAVLVVINSFLVKRKPQLLSLLTIILIGSLVDLWMFFVFESFAANGLMFKFVTLILGIFIIGMGAAIYLQAKFPSSPIDSFMMAIRERFSVSLMKAKTIGELVALFPALLLQGPIGIGTIIITFTIGPFVQLCFPFFEKLMNRLLEGNFQAKY</sequence>
<feature type="transmembrane region" description="Helical" evidence="1">
    <location>
        <begin position="171"/>
        <end position="193"/>
    </location>
</feature>
<keyword evidence="1" id="KW-0812">Transmembrane</keyword>
<reference evidence="3" key="1">
    <citation type="submission" date="2020-07" db="EMBL/GenBank/DDBJ databases">
        <authorList>
            <person name="Partida-Martinez L."/>
            <person name="Huntemann M."/>
            <person name="Clum A."/>
            <person name="Wang J."/>
            <person name="Palaniappan K."/>
            <person name="Ritter S."/>
            <person name="Chen I.-M."/>
            <person name="Stamatis D."/>
            <person name="Reddy T."/>
            <person name="O'Malley R."/>
            <person name="Daum C."/>
            <person name="Shapiro N."/>
            <person name="Ivanova N."/>
            <person name="Kyrpides N."/>
            <person name="Woyke T."/>
        </authorList>
    </citation>
    <scope>NUCLEOTIDE SEQUENCE [LARGE SCALE GENOMIC DNA]</scope>
    <source>
        <strain evidence="3">AT2.8</strain>
    </source>
</reference>
<dbReference type="PANTHER" id="PTHR40078:SF1">
    <property type="entry name" value="INTEGRAL MEMBRANE PROTEIN"/>
    <property type="match status" value="1"/>
</dbReference>
<evidence type="ECO:0000313" key="2">
    <source>
        <dbReference type="EMBL" id="NYE09605.1"/>
    </source>
</evidence>
<evidence type="ECO:0000313" key="3">
    <source>
        <dbReference type="Proteomes" id="UP000548423"/>
    </source>
</evidence>
<evidence type="ECO:0000256" key="1">
    <source>
        <dbReference type="SAM" id="Phobius"/>
    </source>
</evidence>
<dbReference type="AlphaFoldDB" id="A0A852TMY9"/>
<evidence type="ECO:0008006" key="4">
    <source>
        <dbReference type="Google" id="ProtNLM"/>
    </source>
</evidence>
<keyword evidence="1" id="KW-0472">Membrane</keyword>
<accession>A0A852TMY9</accession>
<feature type="transmembrane region" description="Helical" evidence="1">
    <location>
        <begin position="74"/>
        <end position="95"/>
    </location>
</feature>
<dbReference type="InterPro" id="IPR038750">
    <property type="entry name" value="YczE/YyaS-like"/>
</dbReference>
<feature type="transmembrane region" description="Helical" evidence="1">
    <location>
        <begin position="145"/>
        <end position="165"/>
    </location>
</feature>